<name>A0A0V9UQW7_9NOCA</name>
<accession>A0A0V9UQW7</accession>
<comment type="caution">
    <text evidence="2">The sequence shown here is derived from an EMBL/GenBank/DDBJ whole genome shotgun (WGS) entry which is preliminary data.</text>
</comment>
<evidence type="ECO:0000313" key="2">
    <source>
        <dbReference type="EMBL" id="KSZ60398.1"/>
    </source>
</evidence>
<protein>
    <recommendedName>
        <fullName evidence="1">YdhG-like domain-containing protein</fullName>
    </recommendedName>
</protein>
<dbReference type="RefSeq" id="WP_060650508.1">
    <property type="nucleotide sequence ID" value="NZ_AZXY01000001.1"/>
</dbReference>
<reference evidence="2 3" key="2">
    <citation type="journal article" date="2016" name="Genome Announc.">
        <title>Draft Genome Sequence of a Versatile Hydrocarbon-Degrading Bacterium, Rhodococcus pyridinivorans Strain KG-16, Collected from Oil Fields in India.</title>
        <authorList>
            <person name="Aggarwal R.K."/>
            <person name="Dawar C."/>
            <person name="Phanindranath R."/>
            <person name="Mutnuri L."/>
            <person name="Dayal A.M."/>
        </authorList>
    </citation>
    <scope>NUCLEOTIDE SEQUENCE [LARGE SCALE GENOMIC DNA]</scope>
    <source>
        <strain evidence="2 3">KG-16</strain>
    </source>
</reference>
<evidence type="ECO:0000313" key="3">
    <source>
        <dbReference type="Proteomes" id="UP000053060"/>
    </source>
</evidence>
<dbReference type="Pfam" id="PF08818">
    <property type="entry name" value="DUF1801"/>
    <property type="match status" value="1"/>
</dbReference>
<gene>
    <name evidence="2" type="ORF">Z045_02835</name>
</gene>
<dbReference type="PATRIC" id="fig|1441730.3.peg.597"/>
<dbReference type="InterPro" id="IPR014922">
    <property type="entry name" value="YdhG-like"/>
</dbReference>
<proteinExistence type="predicted"/>
<feature type="domain" description="YdhG-like" evidence="1">
    <location>
        <begin position="25"/>
        <end position="127"/>
    </location>
</feature>
<dbReference type="AlphaFoldDB" id="A0A0V9UQW7"/>
<dbReference type="Proteomes" id="UP000053060">
    <property type="component" value="Unassembled WGS sequence"/>
</dbReference>
<sequence length="140" mass="15272">MAENKTQPTDRPVSEFLDAVDHPVRRADGWALHDLMHDVTGQPAVMWGPSMVGFGRYHYRYASGREGDALAVGFSPRKTNLALYGLTIAPGAEELLATLGPHKRGAACLYVTKLSGVDTDVLSDLVRIGYHHMTTVEHTA</sequence>
<reference evidence="3" key="1">
    <citation type="submission" date="2015-01" db="EMBL/GenBank/DDBJ databases">
        <title>Draft genome sequence of Rhodococcus pyridinivorans strain KG-16, a hydrocarbon-degrading bacterium.</title>
        <authorList>
            <person name="Aggarwal R.K."/>
            <person name="Dawar C."/>
        </authorList>
    </citation>
    <scope>NUCLEOTIDE SEQUENCE [LARGE SCALE GENOMIC DNA]</scope>
    <source>
        <strain evidence="3">KG-16</strain>
    </source>
</reference>
<organism evidence="2 3">
    <name type="scientific">Rhodococcus pyridinivorans KG-16</name>
    <dbReference type="NCBI Taxonomy" id="1441730"/>
    <lineage>
        <taxon>Bacteria</taxon>
        <taxon>Bacillati</taxon>
        <taxon>Actinomycetota</taxon>
        <taxon>Actinomycetes</taxon>
        <taxon>Mycobacteriales</taxon>
        <taxon>Nocardiaceae</taxon>
        <taxon>Rhodococcus</taxon>
    </lineage>
</organism>
<evidence type="ECO:0000259" key="1">
    <source>
        <dbReference type="Pfam" id="PF08818"/>
    </source>
</evidence>
<dbReference type="EMBL" id="AZXY01000001">
    <property type="protein sequence ID" value="KSZ60398.1"/>
    <property type="molecule type" value="Genomic_DNA"/>
</dbReference>